<dbReference type="SUPFAM" id="SSF55658">
    <property type="entry name" value="L9 N-domain-like"/>
    <property type="match status" value="1"/>
</dbReference>
<evidence type="ECO:0000313" key="4">
    <source>
        <dbReference type="Proteomes" id="UP001142393"/>
    </source>
</evidence>
<dbReference type="Pfam" id="PF01693">
    <property type="entry name" value="Cauli_VI"/>
    <property type="match status" value="1"/>
</dbReference>
<dbReference type="EMBL" id="JANVFU010000003">
    <property type="protein sequence ID" value="KAJ3748067.1"/>
    <property type="molecule type" value="Genomic_DNA"/>
</dbReference>
<evidence type="ECO:0000259" key="2">
    <source>
        <dbReference type="Pfam" id="PF01693"/>
    </source>
</evidence>
<comment type="caution">
    <text evidence="3">The sequence shown here is derived from an EMBL/GenBank/DDBJ whole genome shotgun (WGS) entry which is preliminary data.</text>
</comment>
<keyword evidence="4" id="KW-1185">Reference proteome</keyword>
<dbReference type="Proteomes" id="UP001142393">
    <property type="component" value="Unassembled WGS sequence"/>
</dbReference>
<evidence type="ECO:0000313" key="3">
    <source>
        <dbReference type="EMBL" id="KAJ3748067.1"/>
    </source>
</evidence>
<dbReference type="AlphaFoldDB" id="A0A9W8P6Y2"/>
<name>A0A9W8P6Y2_9AGAR</name>
<evidence type="ECO:0000256" key="1">
    <source>
        <dbReference type="SAM" id="MobiDB-lite"/>
    </source>
</evidence>
<dbReference type="InterPro" id="IPR011320">
    <property type="entry name" value="RNase_H1_N"/>
</dbReference>
<protein>
    <recommendedName>
        <fullName evidence="2">Ribonuclease H1 N-terminal domain-containing protein</fullName>
    </recommendedName>
</protein>
<accession>A0A9W8P6Y2</accession>
<reference evidence="3 4" key="1">
    <citation type="journal article" date="2023" name="Proc. Natl. Acad. Sci. U.S.A.">
        <title>A global phylogenomic analysis of the shiitake genus Lentinula.</title>
        <authorList>
            <person name="Sierra-Patev S."/>
            <person name="Min B."/>
            <person name="Naranjo-Ortiz M."/>
            <person name="Looney B."/>
            <person name="Konkel Z."/>
            <person name="Slot J.C."/>
            <person name="Sakamoto Y."/>
            <person name="Steenwyk J.L."/>
            <person name="Rokas A."/>
            <person name="Carro J."/>
            <person name="Camarero S."/>
            <person name="Ferreira P."/>
            <person name="Molpeceres G."/>
            <person name="Ruiz-Duenas F.J."/>
            <person name="Serrano A."/>
            <person name="Henrissat B."/>
            <person name="Drula E."/>
            <person name="Hughes K.W."/>
            <person name="Mata J.L."/>
            <person name="Ishikawa N.K."/>
            <person name="Vargas-Isla R."/>
            <person name="Ushijima S."/>
            <person name="Smith C.A."/>
            <person name="Donoghue J."/>
            <person name="Ahrendt S."/>
            <person name="Andreopoulos W."/>
            <person name="He G."/>
            <person name="LaButti K."/>
            <person name="Lipzen A."/>
            <person name="Ng V."/>
            <person name="Riley R."/>
            <person name="Sandor L."/>
            <person name="Barry K."/>
            <person name="Martinez A.T."/>
            <person name="Xiao Y."/>
            <person name="Gibbons J.G."/>
            <person name="Terashima K."/>
            <person name="Grigoriev I.V."/>
            <person name="Hibbett D."/>
        </authorList>
    </citation>
    <scope>NUCLEOTIDE SEQUENCE [LARGE SCALE GENOMIC DNA]</scope>
    <source>
        <strain evidence="3 4">TFB7810</strain>
    </source>
</reference>
<feature type="compositionally biased region" description="Polar residues" evidence="1">
    <location>
        <begin position="1"/>
        <end position="13"/>
    </location>
</feature>
<feature type="region of interest" description="Disordered" evidence="1">
    <location>
        <begin position="1"/>
        <end position="22"/>
    </location>
</feature>
<gene>
    <name evidence="3" type="ORF">DFH05DRAFT_1458286</name>
</gene>
<proteinExistence type="predicted"/>
<dbReference type="InterPro" id="IPR009027">
    <property type="entry name" value="Ribosomal_bL9/RNase_H1_N"/>
</dbReference>
<feature type="domain" description="Ribonuclease H1 N-terminal" evidence="2">
    <location>
        <begin position="105"/>
        <end position="146"/>
    </location>
</feature>
<sequence>MTEIKLSNSSSPQKGAMEGQKARDLAIPRAFEEYQREADKKPKSHLVIISDSEDEARPVIIKPASVGLEPGNRGSQTGGNSIIHYLYHKFTPAQATPGRRGKWNAYVVYSGRAPYVYRGWQGVRQLKDEDNNLVYKGFNDFTSATQAWKAAHDTGVVDAIQKGQGRTHWVVTKGIEPGTYRHPYDALRDGLGWGGGVLHAFSNEQEAIEFWNREVNARRIIHVDDPGFF</sequence>
<organism evidence="3 4">
    <name type="scientific">Lentinula detonsa</name>
    <dbReference type="NCBI Taxonomy" id="2804962"/>
    <lineage>
        <taxon>Eukaryota</taxon>
        <taxon>Fungi</taxon>
        <taxon>Dikarya</taxon>
        <taxon>Basidiomycota</taxon>
        <taxon>Agaricomycotina</taxon>
        <taxon>Agaricomycetes</taxon>
        <taxon>Agaricomycetidae</taxon>
        <taxon>Agaricales</taxon>
        <taxon>Marasmiineae</taxon>
        <taxon>Omphalotaceae</taxon>
        <taxon>Lentinula</taxon>
    </lineage>
</organism>